<comment type="caution">
    <text evidence="1">The sequence shown here is derived from an EMBL/GenBank/DDBJ whole genome shotgun (WGS) entry which is preliminary data.</text>
</comment>
<dbReference type="Proteomes" id="UP001064048">
    <property type="component" value="Chromosome Z"/>
</dbReference>
<dbReference type="EMBL" id="CM046131">
    <property type="protein sequence ID" value="KAI8430363.1"/>
    <property type="molecule type" value="Genomic_DNA"/>
</dbReference>
<keyword evidence="2" id="KW-1185">Reference proteome</keyword>
<evidence type="ECO:0000313" key="1">
    <source>
        <dbReference type="EMBL" id="KAI8430363.1"/>
    </source>
</evidence>
<proteinExistence type="predicted"/>
<gene>
    <name evidence="1" type="ORF">MSG28_000657</name>
</gene>
<reference evidence="1 2" key="1">
    <citation type="journal article" date="2022" name="Genome Biol. Evol.">
        <title>The Spruce Budworm Genome: Reconstructing the Evolutionary History of Antifreeze Proteins.</title>
        <authorList>
            <person name="Beliveau C."/>
            <person name="Gagne P."/>
            <person name="Picq S."/>
            <person name="Vernygora O."/>
            <person name="Keeling C.I."/>
            <person name="Pinkney K."/>
            <person name="Doucet D."/>
            <person name="Wen F."/>
            <person name="Johnston J.S."/>
            <person name="Maaroufi H."/>
            <person name="Boyle B."/>
            <person name="Laroche J."/>
            <person name="Dewar K."/>
            <person name="Juretic N."/>
            <person name="Blackburn G."/>
            <person name="Nisole A."/>
            <person name="Brunet B."/>
            <person name="Brandao M."/>
            <person name="Lumley L."/>
            <person name="Duan J."/>
            <person name="Quan G."/>
            <person name="Lucarotti C.J."/>
            <person name="Roe A.D."/>
            <person name="Sperling F.A.H."/>
            <person name="Levesque R.C."/>
            <person name="Cusson M."/>
        </authorList>
    </citation>
    <scope>NUCLEOTIDE SEQUENCE [LARGE SCALE GENOMIC DNA]</scope>
    <source>
        <strain evidence="1">Glfc:IPQL:Cfum</strain>
    </source>
</reference>
<accession>A0ACC0K1V9</accession>
<organism evidence="1 2">
    <name type="scientific">Choristoneura fumiferana</name>
    <name type="common">Spruce budworm moth</name>
    <name type="synonym">Archips fumiferana</name>
    <dbReference type="NCBI Taxonomy" id="7141"/>
    <lineage>
        <taxon>Eukaryota</taxon>
        <taxon>Metazoa</taxon>
        <taxon>Ecdysozoa</taxon>
        <taxon>Arthropoda</taxon>
        <taxon>Hexapoda</taxon>
        <taxon>Insecta</taxon>
        <taxon>Pterygota</taxon>
        <taxon>Neoptera</taxon>
        <taxon>Endopterygota</taxon>
        <taxon>Lepidoptera</taxon>
        <taxon>Glossata</taxon>
        <taxon>Ditrysia</taxon>
        <taxon>Tortricoidea</taxon>
        <taxon>Tortricidae</taxon>
        <taxon>Tortricinae</taxon>
        <taxon>Choristoneura</taxon>
    </lineage>
</organism>
<protein>
    <submittedName>
        <fullName evidence="1">Uncharacterized protein</fullName>
    </submittedName>
</protein>
<name>A0ACC0K1V9_CHOFU</name>
<sequence length="1031" mass="113996">MDLNVKPKENNSIQAIEPPEQKQIGAALEAVIKDVGEMGLYQKLLFVGMMPFGFVWAFVYLGHMFVTPTPQEHWCRVPELAELAIELRRSLSIPTSASASGYDRCLMYDANWTQVLESLQPPAPGTPTVPCRHGWEFLFEDIPYSSVVSERDWVCDRAVLVAWSQAISFLGSIVGGISLGYFADMFGRIPALFVLEYVGVRHRAWVANMSIALYFGGGCLALPWLALWVADWRHFLLATSLPMLLVVLTPILVPESVGWLVSKGRVDEAVTILRRFEKINKTKISQEALDEFIVVAKTTKRHDESLIIIFKNKNLRKTVFFLVISFMACALVFDGLIRLSEHLGLDFFLTFTFASATEIPSIALLVLLIDRFGRRKLVSGPLILGGVIAFVGAFVPRGVASVALAVTARFFSNMAYSAVIQWTPELLPTAVRASGASFVHVSGFVAAFFSPFLVYSAIEPPEQKQIGAALEAVIKDVGEMGLYQKLLFVGMMPFGFVWAFVYLGHMFVTPTPQEHWCRVPELAELAIELRRSLSIPTSASASGYDRCLMYDANWTQVLESLQPPAPGTPTVPCRHGWEFLFEDIPYSSVVSERDWVCDRAVLVAWSQAISFLGSIVGGISLGYFADMFGRIPALFVANLVGCVGGVATIFTTGFWDFSLCRFLVGIACDGCFLFLYILVLEYVGVRHRAWVANMSIALYFGGGCLALPWLALWVADWRHFLLATSLPMLLVVLTPILVPESVGWLVSKGRVDEAVTILRRFEKINKTKISQEALDEFIVVAKTTKRHDESLIIIFKNKNLRKTVFFLVISFMACALVFDGLIRLSEHLGLDFFLTFTFASATEIPSIALLVLLIDRFGRRKLVSGPLILGGVIAFVGAFVPRGVASVALAVTARFFSNMAYSAVIQWTPELLPTAVRASGASFVHVSGFVAAFFSPFLVYSVRSPNQNDLSTQFASYSHEDTMTFSWDERVWEDLPLVLVGVAAVVGGAVALLLPETAGRPLPQTLAEWDRIAAPRARRAPRPSHLQANTD</sequence>
<evidence type="ECO:0000313" key="2">
    <source>
        <dbReference type="Proteomes" id="UP001064048"/>
    </source>
</evidence>